<keyword evidence="4 15" id="KW-0732">Signal</keyword>
<dbReference type="PANTHER" id="PTHR24026:SF136">
    <property type="entry name" value="PROTOCADHERIN-23"/>
    <property type="match status" value="1"/>
</dbReference>
<reference evidence="17" key="1">
    <citation type="submission" date="2020-04" db="EMBL/GenBank/DDBJ databases">
        <authorList>
            <person name="Neveu A P."/>
        </authorList>
    </citation>
    <scope>NUCLEOTIDE SEQUENCE</scope>
    <source>
        <tissue evidence="17">Whole embryo</tissue>
    </source>
</reference>
<protein>
    <submittedName>
        <fullName evidence="17">Cadherin-23-like</fullName>
    </submittedName>
</protein>
<feature type="domain" description="Cadherin" evidence="16">
    <location>
        <begin position="1574"/>
        <end position="1680"/>
    </location>
</feature>
<feature type="domain" description="Cadherin" evidence="16">
    <location>
        <begin position="1098"/>
        <end position="1205"/>
    </location>
</feature>
<feature type="domain" description="Cadherin" evidence="16">
    <location>
        <begin position="1896"/>
        <end position="2040"/>
    </location>
</feature>
<feature type="domain" description="Cadherin" evidence="16">
    <location>
        <begin position="241"/>
        <end position="350"/>
    </location>
</feature>
<evidence type="ECO:0000256" key="5">
    <source>
        <dbReference type="ARBA" id="ARBA00022737"/>
    </source>
</evidence>
<evidence type="ECO:0000256" key="1">
    <source>
        <dbReference type="ARBA" id="ARBA00004167"/>
    </source>
</evidence>
<name>A0A6F9D854_9ASCI</name>
<evidence type="ECO:0000256" key="11">
    <source>
        <dbReference type="ARBA" id="ARBA00023180"/>
    </source>
</evidence>
<dbReference type="Gene3D" id="2.60.40.60">
    <property type="entry name" value="Cadherins"/>
    <property type="match status" value="19"/>
</dbReference>
<dbReference type="SUPFAM" id="SSF49313">
    <property type="entry name" value="Cadherin-like"/>
    <property type="match status" value="19"/>
</dbReference>
<feature type="domain" description="Cadherin" evidence="16">
    <location>
        <begin position="52"/>
        <end position="132"/>
    </location>
</feature>
<dbReference type="InterPro" id="IPR002126">
    <property type="entry name" value="Cadherin-like_dom"/>
</dbReference>
<feature type="domain" description="Cadherin" evidence="16">
    <location>
        <begin position="462"/>
        <end position="564"/>
    </location>
</feature>
<evidence type="ECO:0000256" key="8">
    <source>
        <dbReference type="ARBA" id="ARBA00022989"/>
    </source>
</evidence>
<gene>
    <name evidence="17" type="primary">Cdh23</name>
</gene>
<keyword evidence="5" id="KW-0677">Repeat</keyword>
<dbReference type="GO" id="GO:0005509">
    <property type="term" value="F:calcium ion binding"/>
    <property type="evidence" value="ECO:0007669"/>
    <property type="project" value="UniProtKB-UniRule"/>
</dbReference>
<organism evidence="17">
    <name type="scientific">Phallusia mammillata</name>
    <dbReference type="NCBI Taxonomy" id="59560"/>
    <lineage>
        <taxon>Eukaryota</taxon>
        <taxon>Metazoa</taxon>
        <taxon>Chordata</taxon>
        <taxon>Tunicata</taxon>
        <taxon>Ascidiacea</taxon>
        <taxon>Phlebobranchia</taxon>
        <taxon>Ascidiidae</taxon>
        <taxon>Phallusia</taxon>
    </lineage>
</organism>
<dbReference type="FunFam" id="2.60.40.60:FF:000092">
    <property type="entry name" value="Protocadherin 8"/>
    <property type="match status" value="1"/>
</dbReference>
<evidence type="ECO:0000256" key="13">
    <source>
        <dbReference type="SAM" id="MobiDB-lite"/>
    </source>
</evidence>
<evidence type="ECO:0000256" key="2">
    <source>
        <dbReference type="ARBA" id="ARBA00022536"/>
    </source>
</evidence>
<evidence type="ECO:0000256" key="14">
    <source>
        <dbReference type="SAM" id="Phobius"/>
    </source>
</evidence>
<feature type="domain" description="Cadherin" evidence="16">
    <location>
        <begin position="1463"/>
        <end position="1573"/>
    </location>
</feature>
<proteinExistence type="evidence at transcript level"/>
<feature type="domain" description="Cadherin" evidence="16">
    <location>
        <begin position="572"/>
        <end position="671"/>
    </location>
</feature>
<dbReference type="FunFam" id="2.60.40.60:FF:000039">
    <property type="entry name" value="FAT atypical cadherin 3"/>
    <property type="match status" value="1"/>
</dbReference>
<keyword evidence="6 12" id="KW-0106">Calcium</keyword>
<feature type="compositionally biased region" description="Basic and acidic residues" evidence="13">
    <location>
        <begin position="2286"/>
        <end position="2317"/>
    </location>
</feature>
<keyword evidence="9 14" id="KW-0472">Membrane</keyword>
<feature type="domain" description="Cadherin" evidence="16">
    <location>
        <begin position="133"/>
        <end position="240"/>
    </location>
</feature>
<evidence type="ECO:0000256" key="7">
    <source>
        <dbReference type="ARBA" id="ARBA00022889"/>
    </source>
</evidence>
<evidence type="ECO:0000256" key="6">
    <source>
        <dbReference type="ARBA" id="ARBA00022837"/>
    </source>
</evidence>
<evidence type="ECO:0000256" key="12">
    <source>
        <dbReference type="PROSITE-ProRule" id="PRU00043"/>
    </source>
</evidence>
<keyword evidence="8 14" id="KW-1133">Transmembrane helix</keyword>
<evidence type="ECO:0000256" key="4">
    <source>
        <dbReference type="ARBA" id="ARBA00022729"/>
    </source>
</evidence>
<feature type="transmembrane region" description="Helical" evidence="14">
    <location>
        <begin position="2252"/>
        <end position="2275"/>
    </location>
</feature>
<dbReference type="PROSITE" id="PS50268">
    <property type="entry name" value="CADHERIN_2"/>
    <property type="match status" value="19"/>
</dbReference>
<dbReference type="GO" id="GO:0005886">
    <property type="term" value="C:plasma membrane"/>
    <property type="evidence" value="ECO:0007669"/>
    <property type="project" value="UniProtKB-SubCell"/>
</dbReference>
<dbReference type="GO" id="GO:0007156">
    <property type="term" value="P:homophilic cell adhesion via plasma membrane adhesion molecules"/>
    <property type="evidence" value="ECO:0007669"/>
    <property type="project" value="InterPro"/>
</dbReference>
<keyword evidence="2" id="KW-0245">EGF-like domain</keyword>
<feature type="domain" description="Cadherin" evidence="16">
    <location>
        <begin position="991"/>
        <end position="1096"/>
    </location>
</feature>
<feature type="signal peptide" evidence="15">
    <location>
        <begin position="1"/>
        <end position="18"/>
    </location>
</feature>
<comment type="subcellular location">
    <subcellularLocation>
        <location evidence="1">Membrane</location>
        <topology evidence="1">Single-pass membrane protein</topology>
    </subcellularLocation>
</comment>
<feature type="chain" id="PRO_5026353125" evidence="15">
    <location>
        <begin position="19"/>
        <end position="2407"/>
    </location>
</feature>
<keyword evidence="10" id="KW-1015">Disulfide bond</keyword>
<evidence type="ECO:0000259" key="16">
    <source>
        <dbReference type="PROSITE" id="PS50268"/>
    </source>
</evidence>
<feature type="domain" description="Cadherin" evidence="16">
    <location>
        <begin position="1682"/>
        <end position="1784"/>
    </location>
</feature>
<evidence type="ECO:0000256" key="3">
    <source>
        <dbReference type="ARBA" id="ARBA00022692"/>
    </source>
</evidence>
<dbReference type="PROSITE" id="PS00232">
    <property type="entry name" value="CADHERIN_1"/>
    <property type="match status" value="8"/>
</dbReference>
<feature type="domain" description="Cadherin" evidence="16">
    <location>
        <begin position="899"/>
        <end position="990"/>
    </location>
</feature>
<evidence type="ECO:0000256" key="9">
    <source>
        <dbReference type="ARBA" id="ARBA00023136"/>
    </source>
</evidence>
<evidence type="ECO:0000256" key="15">
    <source>
        <dbReference type="SAM" id="SignalP"/>
    </source>
</evidence>
<accession>A0A6F9D854</accession>
<dbReference type="FunFam" id="2.60.40.60:FF:000020">
    <property type="entry name" value="Dachsous cadherin-related 1b"/>
    <property type="match status" value="8"/>
</dbReference>
<dbReference type="PANTHER" id="PTHR24026">
    <property type="entry name" value="FAT ATYPICAL CADHERIN-RELATED"/>
    <property type="match status" value="1"/>
</dbReference>
<dbReference type="PRINTS" id="PR00205">
    <property type="entry name" value="CADHERIN"/>
</dbReference>
<feature type="domain" description="Cadherin" evidence="16">
    <location>
        <begin position="671"/>
        <end position="779"/>
    </location>
</feature>
<sequence>MTFCFCIALVAFLPIVTSQNMPPIFTNVWFWKMSENDTVGVRPKNALSENDVVHLTAYDDNNDPLTFGVRGDIGRKYFTVDANSGTVKLKKSFDREVDHAYTAKFTVSDGINTVEEEATIRVIDVNDNAPMFDQSRYEVEISEDTRVGSEVIRISASDPDQGYEAVVRYYLADNEGDEEQPFEVRRDSGEIILSSQLDYEKSRSYRLLVIAMDSDERNPLSSTATVQINVQDEQDSDPEFLNLPYDRKIEEGVTMGTNVVRIQAQDGDRGAPNDIVYSLISGNEAGTFLLESGNVRVASPIDRDVITFSGVFSLTVRATEISTKGSQGGAFREVSFDVTVLDVNDERAEFDQSSYRVAVSENFPIGTALPLTMHVTDNDQDANSDVTMSVSWADSDVITVSPVTFRHESDVTVVLKRPLDYEREKRFHFRVFANESNNPKLFSSRDVVIDVINENDNAPVFGQRHYVANVSENFPLNRGFIRLTAADNDAGKYGRVTYAVESNRGEISVGRKSGEVQLLKSLDHETETQKQFIITARDAGPYPQSTQTILTINVEDINDNYPQFQSNLPSPSVPENQRINNIALLEAFDADSFPNNVLSYSIEESDFSQYFSIETINEKRGILSLTESLDFELIPGGRIDLTVAATDAGFLRTTAPLVVTVLDENDNRPEFVEVANFTVTENIGGGILIGSVEARDKDAGNNGHVSYYVTRGQEKFNTVFRLNEKTGEITTKPGTSPDYETESSSDITVTAEDGGNPPLSSSVPLRIEINDVNDNAPKFVNVDDVTVMENVELGGVTIRADDVDSGRNGMVRYSIIEGNSEGLFSIDDITGDIISTSPLDYDQIGGKVELVVKAEDEGFESRLSATTTLTINIIDQNDNAPQFSRGIQTKYRVLENIAGPVVGKFTTTDKDSGANGKLNYYILDGNDEGRFTISPLDGELRVSRGTELDREEQEFYNLTICVEDSGSNPLNTTLTIDVTVDDVNDNTPMFVDLPNRVNLSENTVIGAMVVRLVAVDDDSGEFGRVEYSVRSEDGVFVVNQRDGRVFLAKPLDRELTRDYSLHVTARDNSQNPRNSRSVTKTITIAVDDVNDAKPVFVGNTPYRAAILENSPPGSQLLFVGDPLLATDADEGSNAEVTYSLIRDPTSFFAIDATSGQIHTTRNIDRESLRNDVITLTARASDVGHQFTDVTVTVEIGDVNDNAPRFSRRRIRTRILENVEPGHVAARMTASDPDKGRNGEIFYRIQSGAFDKFTIDAKTGVISLAPGQSLDREITSQYSLSIVASDQALVNPKSSTAVVIIVIEDVNDSRPRFLNNYRRISIHENSPVNSKIAQLVAIDNDLKTDLQFIMTTTTIYDAQGRPLVVDAPVDDVRQSDNDVILNWFQLNSTTGDILLSSDDLSAQTTIDRELCSSIFLNFLVKDDLSSTQEVSTSIQQMTLQIEIIDQNDNSPMIEILTRKGVIVNDDVTIVDVTEECAIGTRLLSIEGTDVDQGSNGKIEFEIVGHQDLVELLEAESGPIISTSRIDREHLAPTGGPGWINFTLIARDFGFPAKRATQMSVRMRVNDVNDNSPRFLASSYEAEILEDAKPRATVTSVKALDADDVEYGDVTYQLRGADGIFEIHPKKGTIYVRGELDRETAEEYTLTIVAIDNMRDAEENRRRNSVQVTITVLDVNDNWPVFTEAGPRSLTIYENTSTGTTVAKVTATDLDKGTNGQLTYSLQSEADYFAIDPFTGDVTVARQIVVSQRHPTVINVTVTATDGGGLESNVTLQTNIVDVNDHAPTFQQPKVNVIRIQEEQPGGTFVTQVIATDDDIGLNAEVRYKLHLSDSTEDDAFLIDDVTGRIVTSRRLDREKRKSYLLRIEGHDLGSPQQQNFKLLTVKLDDVNDNRPYFTTQGTATQTIKVAENAKVGSTIGRVRSANDPDQNGKIFYHILTQDGDSEQAAFRMSGDRIVLSGALDRESLERYILIIGATNNPNFTKPLPFGRWDTAVNEDDKNLPSDLMANRITYPMSLVWDPSRDKSLMRMTVLVDDVIDEKPTFSRDRYVTAVEASARLNSVLIKINATDLDLNDYIEYDLVSCQLIKPNNKTVQRRHDFVINRESGVITTSSSIGGNKGRYVMTIRARDSANLSSTTTLEVLIKQKSRRLKFVVESPPDVVTEQQDKFTEILRNLTNSIVTIDKVQSHVTPARKRDLTKSDVTIRVFDSALEVNQIAQRLRRSSGLKRLFRDYSFFEVETRKEVMIPNDVMGLRVGLSIMFIILILVIIFFIVCLIHMRRTYRKKIRRLKEDSSSPENREDEMYQVSPDRRSEEKDLSTEKLGFDDVTKEKESVRGMESRRVQRSFTTDAPALASSLLWSPSMVRRPTRSMDASRSLQTHDAFDCDITLHAPGYEKALTPLHGSDSGSSF</sequence>
<dbReference type="CDD" id="cd11304">
    <property type="entry name" value="Cadherin_repeat"/>
    <property type="match status" value="19"/>
</dbReference>
<feature type="domain" description="Cadherin" evidence="16">
    <location>
        <begin position="1313"/>
        <end position="1452"/>
    </location>
</feature>
<feature type="domain" description="Cadherin" evidence="16">
    <location>
        <begin position="351"/>
        <end position="461"/>
    </location>
</feature>
<keyword evidence="3 14" id="KW-0812">Transmembrane</keyword>
<feature type="domain" description="Cadherin" evidence="16">
    <location>
        <begin position="779"/>
        <end position="883"/>
    </location>
</feature>
<dbReference type="FunFam" id="2.60.40.60:FF:000033">
    <property type="entry name" value="FAT atypical cadherin 1"/>
    <property type="match status" value="2"/>
</dbReference>
<dbReference type="InterPro" id="IPR015919">
    <property type="entry name" value="Cadherin-like_sf"/>
</dbReference>
<dbReference type="EMBL" id="LR783772">
    <property type="protein sequence ID" value="CAB3229294.1"/>
    <property type="molecule type" value="mRNA"/>
</dbReference>
<dbReference type="Pfam" id="PF00028">
    <property type="entry name" value="Cadherin"/>
    <property type="match status" value="14"/>
</dbReference>
<feature type="domain" description="Cadherin" evidence="16">
    <location>
        <begin position="1786"/>
        <end position="1892"/>
    </location>
</feature>
<keyword evidence="11" id="KW-0325">Glycoprotein</keyword>
<keyword evidence="7" id="KW-0130">Cell adhesion</keyword>
<feature type="domain" description="Cadherin" evidence="16">
    <location>
        <begin position="1206"/>
        <end position="1312"/>
    </location>
</feature>
<evidence type="ECO:0000256" key="10">
    <source>
        <dbReference type="ARBA" id="ARBA00023157"/>
    </source>
</evidence>
<dbReference type="InterPro" id="IPR020894">
    <property type="entry name" value="Cadherin_CS"/>
</dbReference>
<dbReference type="SMART" id="SM00112">
    <property type="entry name" value="CA"/>
    <property type="match status" value="19"/>
</dbReference>
<evidence type="ECO:0000313" key="17">
    <source>
        <dbReference type="EMBL" id="CAB3229294.1"/>
    </source>
</evidence>
<feature type="region of interest" description="Disordered" evidence="13">
    <location>
        <begin position="2285"/>
        <end position="2317"/>
    </location>
</feature>
<feature type="domain" description="Cadherin" evidence="16">
    <location>
        <begin position="2041"/>
        <end position="2157"/>
    </location>
</feature>